<name>A0A8H3W7K6_9PEZI</name>
<feature type="region of interest" description="Disordered" evidence="1">
    <location>
        <begin position="349"/>
        <end position="395"/>
    </location>
</feature>
<evidence type="ECO:0000313" key="2">
    <source>
        <dbReference type="EMBL" id="KAF0320616.1"/>
    </source>
</evidence>
<dbReference type="PANTHER" id="PTHR38797">
    <property type="entry name" value="NUCLEAR PORE COMPLEX PROTEIN NUP85-RELATED"/>
    <property type="match status" value="1"/>
</dbReference>
<dbReference type="InterPro" id="IPR053204">
    <property type="entry name" value="Oxopyrrolidines_Biosynth-assoc"/>
</dbReference>
<reference evidence="2 3" key="1">
    <citation type="submission" date="2019-12" db="EMBL/GenBank/DDBJ databases">
        <title>A genome sequence resource for the geographically widespread anthracnose pathogen Colletotrichum asianum.</title>
        <authorList>
            <person name="Meng Y."/>
        </authorList>
    </citation>
    <scope>NUCLEOTIDE SEQUENCE [LARGE SCALE GENOMIC DNA]</scope>
    <source>
        <strain evidence="2 3">ICMP 18580</strain>
    </source>
</reference>
<dbReference type="AlphaFoldDB" id="A0A8H3W7K6"/>
<feature type="compositionally biased region" description="Basic and acidic residues" evidence="1">
    <location>
        <begin position="43"/>
        <end position="54"/>
    </location>
</feature>
<organism evidence="2 3">
    <name type="scientific">Colletotrichum asianum</name>
    <dbReference type="NCBI Taxonomy" id="702518"/>
    <lineage>
        <taxon>Eukaryota</taxon>
        <taxon>Fungi</taxon>
        <taxon>Dikarya</taxon>
        <taxon>Ascomycota</taxon>
        <taxon>Pezizomycotina</taxon>
        <taxon>Sordariomycetes</taxon>
        <taxon>Hypocreomycetidae</taxon>
        <taxon>Glomerellales</taxon>
        <taxon>Glomerellaceae</taxon>
        <taxon>Colletotrichum</taxon>
        <taxon>Colletotrichum gloeosporioides species complex</taxon>
    </lineage>
</organism>
<feature type="compositionally biased region" description="Low complexity" evidence="1">
    <location>
        <begin position="384"/>
        <end position="394"/>
    </location>
</feature>
<feature type="compositionally biased region" description="Basic and acidic residues" evidence="1">
    <location>
        <begin position="1"/>
        <end position="17"/>
    </location>
</feature>
<comment type="caution">
    <text evidence="2">The sequence shown here is derived from an EMBL/GenBank/DDBJ whole genome shotgun (WGS) entry which is preliminary data.</text>
</comment>
<dbReference type="EMBL" id="WOWK01000081">
    <property type="protein sequence ID" value="KAF0320616.1"/>
    <property type="molecule type" value="Genomic_DNA"/>
</dbReference>
<dbReference type="Pfam" id="PF12311">
    <property type="entry name" value="DUF3632"/>
    <property type="match status" value="2"/>
</dbReference>
<feature type="region of interest" description="Disordered" evidence="1">
    <location>
        <begin position="416"/>
        <end position="454"/>
    </location>
</feature>
<sequence length="812" mass="90854">MGRDAQTDVKVGAERSTKPNGEPATEDEARSTTQLPIAPSVETETHGPASKDVDSETSPAKLAALELEIQDKILQSYDLDGKDITPEHIAVLKVFARGISAATPEAAKEAAHQLNDLCPPLNRTGEANNWMYMVWLVMLDIVADMGSKDTVQEGCVRILEELVQCAKGMMNVWGSDLRVWRDLPVFPIAFHEYWESDPTSKLGAEKLDPADVQSWKNISCFAARLMRSGLASDYDQAIIALRTALEEDVNTLPGFADCRTQVACLWIKHADKFLLRWALENPGRAEVAGASPSYLEAGPLYRGPATMCLQRWGFWIERLEMLGKEASVLEEDTREMALQAARTIRNVEKRDKEHRFDARMDPASDSPTEVDPDVAPNSVEKPTTEPATEPTPDIATDDATDLAQVMAEIVMEPNADVKSQQASQSTPESTSQASAKSPSAAEKPLPPSPRPLPGFRYSSILPRLLVPIERSIASDLRTSFGDGTPPATEAPAVVTKDSTAALSDASDDDTASFHTAPLHPRGDDLLDPKLTTFYEIKKFRNRDFSKQQRRIIDALDLTLRPGGREAASEVAAEIDRLCPPKEEEDGVEDWLWMLWETVIDIVRFGSFAVGDLMHKVVWHLQKRATRCVKIEGVEERLWTDLPMFSYCMEAYFNDPTTGDTESSCEDKNVWVQLNWFAAKCLQGGFGGPYHHAIHAMRSALEEEMSPDSFTIQCRLFVACSWMMLTGKIILRRARENARRAEHPKEDSMDFEEPGPLYHGPPMLCPQRWDFWVQRLKHLGEELPEHIGSRACSTRRQMEWAEQDTDYCFTDWD</sequence>
<feature type="compositionally biased region" description="Polar residues" evidence="1">
    <location>
        <begin position="417"/>
        <end position="430"/>
    </location>
</feature>
<accession>A0A8H3W7K6</accession>
<evidence type="ECO:0000313" key="3">
    <source>
        <dbReference type="Proteomes" id="UP000434172"/>
    </source>
</evidence>
<evidence type="ECO:0000256" key="1">
    <source>
        <dbReference type="SAM" id="MobiDB-lite"/>
    </source>
</evidence>
<keyword evidence="3" id="KW-1185">Reference proteome</keyword>
<feature type="compositionally biased region" description="Basic and acidic residues" evidence="1">
    <location>
        <begin position="349"/>
        <end position="362"/>
    </location>
</feature>
<feature type="compositionally biased region" description="Low complexity" evidence="1">
    <location>
        <begin position="431"/>
        <end position="443"/>
    </location>
</feature>
<dbReference type="PANTHER" id="PTHR38797:SF4">
    <property type="entry name" value="NUCLEAR PORE COMPLEX PROTEIN NUP85"/>
    <property type="match status" value="1"/>
</dbReference>
<proteinExistence type="predicted"/>
<dbReference type="Proteomes" id="UP000434172">
    <property type="component" value="Unassembled WGS sequence"/>
</dbReference>
<gene>
    <name evidence="2" type="ORF">GQ607_012197</name>
</gene>
<dbReference type="InterPro" id="IPR022085">
    <property type="entry name" value="OpdG"/>
</dbReference>
<dbReference type="OrthoDB" id="3350591at2759"/>
<protein>
    <submittedName>
        <fullName evidence="2">Uncharacterized protein</fullName>
    </submittedName>
</protein>
<feature type="region of interest" description="Disordered" evidence="1">
    <location>
        <begin position="1"/>
        <end position="58"/>
    </location>
</feature>